<keyword evidence="9" id="KW-0472">Membrane</keyword>
<evidence type="ECO:0000256" key="9">
    <source>
        <dbReference type="SAM" id="Phobius"/>
    </source>
</evidence>
<comment type="subcellular location">
    <subcellularLocation>
        <location evidence="1">Secreted</location>
    </subcellularLocation>
</comment>
<evidence type="ECO:0000256" key="8">
    <source>
        <dbReference type="SAM" id="MobiDB-lite"/>
    </source>
</evidence>
<dbReference type="InterPro" id="IPR039863">
    <property type="entry name" value="DKK1-4"/>
</dbReference>
<keyword evidence="4" id="KW-0964">Secreted</keyword>
<dbReference type="GO" id="GO:0048019">
    <property type="term" value="F:receptor antagonist activity"/>
    <property type="evidence" value="ECO:0007669"/>
    <property type="project" value="TreeGrafter"/>
</dbReference>
<keyword evidence="3" id="KW-0217">Developmental protein</keyword>
<sequence>MRGAGAALAVLLGLGGLCAPLGALVLDFNSIKSPADAQGARKGSPCMSDKDCNTRRFCLAPREEQPFCAACRGLRRRCQRSAMCCPGTLCVNDVCATMEDATPVLERIDDPDGLDATGTTEHPVKNKPKGKPNIKKSQGSKETHREFVQCDLCEMMQRCDKKEKAVLELLTVALHFAVLVISGLRSVNQSYRRDRSAPGEAIKILHKLQKSSSAVTVVLVCHVKVRAVGNTHG</sequence>
<keyword evidence="5" id="KW-0879">Wnt signaling pathway</keyword>
<dbReference type="eggNOG" id="KOG1218">
    <property type="taxonomic scope" value="Eukaryota"/>
</dbReference>
<evidence type="ECO:0000256" key="6">
    <source>
        <dbReference type="ARBA" id="ARBA00022729"/>
    </source>
</evidence>
<dbReference type="PANTHER" id="PTHR12113">
    <property type="entry name" value="DICKKOPF3-LIKE 3"/>
    <property type="match status" value="1"/>
</dbReference>
<evidence type="ECO:0000313" key="13">
    <source>
        <dbReference type="Proteomes" id="UP000006813"/>
    </source>
</evidence>
<evidence type="ECO:0000259" key="11">
    <source>
        <dbReference type="Pfam" id="PF04706"/>
    </source>
</evidence>
<dbReference type="CDD" id="cd23013">
    <property type="entry name" value="Dkk4_Cys1"/>
    <property type="match status" value="1"/>
</dbReference>
<feature type="chain" id="PRO_5003474815" evidence="10">
    <location>
        <begin position="24"/>
        <end position="233"/>
    </location>
</feature>
<dbReference type="PANTHER" id="PTHR12113:SF10">
    <property type="entry name" value="DICKKOPF-RELATED PROTEIN 4"/>
    <property type="match status" value="1"/>
</dbReference>
<reference evidence="12 13" key="1">
    <citation type="journal article" date="2011" name="Nature">
        <title>Genome sequencing reveals insights into physiology and longevity of the naked mole rat.</title>
        <authorList>
            <person name="Kim E.B."/>
            <person name="Fang X."/>
            <person name="Fushan A.A."/>
            <person name="Huang Z."/>
            <person name="Lobanov A.V."/>
            <person name="Han L."/>
            <person name="Marino S.M."/>
            <person name="Sun X."/>
            <person name="Turanov A.A."/>
            <person name="Yang P."/>
            <person name="Yim S.H."/>
            <person name="Zhao X."/>
            <person name="Kasaikina M.V."/>
            <person name="Stoletzki N."/>
            <person name="Peng C."/>
            <person name="Polak P."/>
            <person name="Xiong Z."/>
            <person name="Kiezun A."/>
            <person name="Zhu Y."/>
            <person name="Chen Y."/>
            <person name="Kryukov G.V."/>
            <person name="Zhang Q."/>
            <person name="Peshkin L."/>
            <person name="Yang L."/>
            <person name="Bronson R.T."/>
            <person name="Buffenstein R."/>
            <person name="Wang B."/>
            <person name="Han C."/>
            <person name="Li Q."/>
            <person name="Chen L."/>
            <person name="Zhao W."/>
            <person name="Sunyaev S.R."/>
            <person name="Park T.J."/>
            <person name="Zhang G."/>
            <person name="Wang J."/>
            <person name="Gladyshev V.N."/>
        </authorList>
    </citation>
    <scope>NUCLEOTIDE SEQUENCE [LARGE SCALE GENOMIC DNA]</scope>
</reference>
<protein>
    <submittedName>
        <fullName evidence="12">Dickkopf-related protein 4</fullName>
    </submittedName>
</protein>
<dbReference type="Pfam" id="PF04706">
    <property type="entry name" value="Dickkopf_N"/>
    <property type="match status" value="1"/>
</dbReference>
<gene>
    <name evidence="12" type="ORF">GW7_08533</name>
</gene>
<keyword evidence="6 10" id="KW-0732">Signal</keyword>
<dbReference type="STRING" id="10181.G5BT42"/>
<evidence type="ECO:0000256" key="3">
    <source>
        <dbReference type="ARBA" id="ARBA00022473"/>
    </source>
</evidence>
<dbReference type="GO" id="GO:0090090">
    <property type="term" value="P:negative regulation of canonical Wnt signaling pathway"/>
    <property type="evidence" value="ECO:0007669"/>
    <property type="project" value="TreeGrafter"/>
</dbReference>
<feature type="signal peptide" evidence="10">
    <location>
        <begin position="1"/>
        <end position="23"/>
    </location>
</feature>
<feature type="transmembrane region" description="Helical" evidence="9">
    <location>
        <begin position="165"/>
        <end position="184"/>
    </location>
</feature>
<organism evidence="12 13">
    <name type="scientific">Heterocephalus glaber</name>
    <name type="common">Naked mole rat</name>
    <dbReference type="NCBI Taxonomy" id="10181"/>
    <lineage>
        <taxon>Eukaryota</taxon>
        <taxon>Metazoa</taxon>
        <taxon>Chordata</taxon>
        <taxon>Craniata</taxon>
        <taxon>Vertebrata</taxon>
        <taxon>Euteleostomi</taxon>
        <taxon>Mammalia</taxon>
        <taxon>Eutheria</taxon>
        <taxon>Euarchontoglires</taxon>
        <taxon>Glires</taxon>
        <taxon>Rodentia</taxon>
        <taxon>Hystricomorpha</taxon>
        <taxon>Bathyergidae</taxon>
        <taxon>Heterocephalus</taxon>
    </lineage>
</organism>
<evidence type="ECO:0000256" key="5">
    <source>
        <dbReference type="ARBA" id="ARBA00022687"/>
    </source>
</evidence>
<evidence type="ECO:0000256" key="10">
    <source>
        <dbReference type="SAM" id="SignalP"/>
    </source>
</evidence>
<dbReference type="GO" id="GO:0005615">
    <property type="term" value="C:extracellular space"/>
    <property type="evidence" value="ECO:0007669"/>
    <property type="project" value="TreeGrafter"/>
</dbReference>
<feature type="region of interest" description="Disordered" evidence="8">
    <location>
        <begin position="107"/>
        <end position="142"/>
    </location>
</feature>
<feature type="compositionally biased region" description="Basic residues" evidence="8">
    <location>
        <begin position="125"/>
        <end position="134"/>
    </location>
</feature>
<keyword evidence="7" id="KW-1015">Disulfide bond</keyword>
<dbReference type="FunCoup" id="G5BT42">
    <property type="interactions" value="307"/>
</dbReference>
<evidence type="ECO:0000313" key="12">
    <source>
        <dbReference type="EMBL" id="EHB12456.1"/>
    </source>
</evidence>
<name>G5BT42_HETGA</name>
<comment type="similarity">
    <text evidence="2">Belongs to the dickkopf family.</text>
</comment>
<accession>G5BT42</accession>
<evidence type="ECO:0000256" key="1">
    <source>
        <dbReference type="ARBA" id="ARBA00004613"/>
    </source>
</evidence>
<dbReference type="GO" id="GO:0039706">
    <property type="term" value="F:co-receptor binding"/>
    <property type="evidence" value="ECO:0007669"/>
    <property type="project" value="TreeGrafter"/>
</dbReference>
<evidence type="ECO:0000256" key="7">
    <source>
        <dbReference type="ARBA" id="ARBA00023157"/>
    </source>
</evidence>
<proteinExistence type="inferred from homology"/>
<keyword evidence="9" id="KW-1133">Transmembrane helix</keyword>
<dbReference type="Proteomes" id="UP000006813">
    <property type="component" value="Unassembled WGS sequence"/>
</dbReference>
<keyword evidence="9" id="KW-0812">Transmembrane</keyword>
<feature type="domain" description="Dickkopf N-terminal cysteine-rich" evidence="11">
    <location>
        <begin position="45"/>
        <end position="96"/>
    </location>
</feature>
<dbReference type="InParanoid" id="G5BT42"/>
<dbReference type="EMBL" id="JH171739">
    <property type="protein sequence ID" value="EHB12456.1"/>
    <property type="molecule type" value="Genomic_DNA"/>
</dbReference>
<dbReference type="AlphaFoldDB" id="G5BT42"/>
<evidence type="ECO:0000256" key="2">
    <source>
        <dbReference type="ARBA" id="ARBA00010842"/>
    </source>
</evidence>
<dbReference type="GO" id="GO:0016055">
    <property type="term" value="P:Wnt signaling pathway"/>
    <property type="evidence" value="ECO:0007669"/>
    <property type="project" value="UniProtKB-KW"/>
</dbReference>
<evidence type="ECO:0000256" key="4">
    <source>
        <dbReference type="ARBA" id="ARBA00022525"/>
    </source>
</evidence>
<dbReference type="InterPro" id="IPR006796">
    <property type="entry name" value="Dickkopf_N"/>
</dbReference>